<dbReference type="EMBL" id="OZ034821">
    <property type="protein sequence ID" value="CAL1408012.1"/>
    <property type="molecule type" value="Genomic_DNA"/>
</dbReference>
<protein>
    <submittedName>
        <fullName evidence="1">Uncharacterized protein</fullName>
    </submittedName>
</protein>
<name>A0AAV2GCS3_9ROSI</name>
<sequence>MLRGPRLGWAARAGGSRLVTRAGAVRGSGRYLVGPRGLVGSRLVTRAGAVRGAVRLGRAGWWVAPGDAGWWSARRGPRLGWAARAARAGGSRLVRRGL</sequence>
<reference evidence="1 2" key="1">
    <citation type="submission" date="2024-04" db="EMBL/GenBank/DDBJ databases">
        <authorList>
            <person name="Fracassetti M."/>
        </authorList>
    </citation>
    <scope>NUCLEOTIDE SEQUENCE [LARGE SCALE GENOMIC DNA]</scope>
</reference>
<evidence type="ECO:0000313" key="1">
    <source>
        <dbReference type="EMBL" id="CAL1408012.1"/>
    </source>
</evidence>
<proteinExistence type="predicted"/>
<accession>A0AAV2GCS3</accession>
<keyword evidence="2" id="KW-1185">Reference proteome</keyword>
<dbReference type="AlphaFoldDB" id="A0AAV2GCS3"/>
<evidence type="ECO:0000313" key="2">
    <source>
        <dbReference type="Proteomes" id="UP001497516"/>
    </source>
</evidence>
<gene>
    <name evidence="1" type="ORF">LTRI10_LOCUS47640</name>
</gene>
<dbReference type="Proteomes" id="UP001497516">
    <property type="component" value="Chromosome 8"/>
</dbReference>
<organism evidence="1 2">
    <name type="scientific">Linum trigynum</name>
    <dbReference type="NCBI Taxonomy" id="586398"/>
    <lineage>
        <taxon>Eukaryota</taxon>
        <taxon>Viridiplantae</taxon>
        <taxon>Streptophyta</taxon>
        <taxon>Embryophyta</taxon>
        <taxon>Tracheophyta</taxon>
        <taxon>Spermatophyta</taxon>
        <taxon>Magnoliopsida</taxon>
        <taxon>eudicotyledons</taxon>
        <taxon>Gunneridae</taxon>
        <taxon>Pentapetalae</taxon>
        <taxon>rosids</taxon>
        <taxon>fabids</taxon>
        <taxon>Malpighiales</taxon>
        <taxon>Linaceae</taxon>
        <taxon>Linum</taxon>
    </lineage>
</organism>